<sequence length="377" mass="40929">MADRFNPEVEAALRDAGWTPGRHLSPDAVTAMHRAVAAGRGRYDGQLTSAYLADPVLAEFGGLVIARDGAGVDLNPRPFAIDPSLAVRNVETLIDVGRAMGSTLYPLGVEGMDEAVLAITDQGKVISIDPVGEWFLGNTFDEALDTLVTGRTPRPVGPEDGRTPPWVPPSEHPTESLPLGSLRRPVGAAFFLPKTPFNLHYMWLPNTLIRMGIVPLADPTNPGRFNVNEWGGMRCEVHVLDLDFYTVLLLAFDLRDYFDQRAEATRETAAGATGEDGTRIDGTTVGRAFQVACSALAPDLQAAFLHVHRVPDLLRFAAEVELDVVTVDGDALLDRGFDMLYLTDQVDYDVAGTLEIRPRYELPVSGGRLVLADTRPS</sequence>
<comment type="caution">
    <text evidence="2">The sequence shown here is derived from an EMBL/GenBank/DDBJ whole genome shotgun (WGS) entry which is preliminary data.</text>
</comment>
<dbReference type="EMBL" id="JBHSBN010000008">
    <property type="protein sequence ID" value="MFC4107213.1"/>
    <property type="molecule type" value="Genomic_DNA"/>
</dbReference>
<reference evidence="3" key="1">
    <citation type="journal article" date="2019" name="Int. J. Syst. Evol. Microbiol.">
        <title>The Global Catalogue of Microorganisms (GCM) 10K type strain sequencing project: providing services to taxonomists for standard genome sequencing and annotation.</title>
        <authorList>
            <consortium name="The Broad Institute Genomics Platform"/>
            <consortium name="The Broad Institute Genome Sequencing Center for Infectious Disease"/>
            <person name="Wu L."/>
            <person name="Ma J."/>
        </authorList>
    </citation>
    <scope>NUCLEOTIDE SEQUENCE [LARGE SCALE GENOMIC DNA]</scope>
    <source>
        <strain evidence="3">2902at01</strain>
    </source>
</reference>
<dbReference type="Pfam" id="PF14433">
    <property type="entry name" value="SUKH-3"/>
    <property type="match status" value="1"/>
</dbReference>
<name>A0ABV8KM89_9ACTN</name>
<feature type="region of interest" description="Disordered" evidence="1">
    <location>
        <begin position="150"/>
        <end position="178"/>
    </location>
</feature>
<organism evidence="2 3">
    <name type="scientific">Micromonospora zhanjiangensis</name>
    <dbReference type="NCBI Taxonomy" id="1522057"/>
    <lineage>
        <taxon>Bacteria</taxon>
        <taxon>Bacillati</taxon>
        <taxon>Actinomycetota</taxon>
        <taxon>Actinomycetes</taxon>
        <taxon>Micromonosporales</taxon>
        <taxon>Micromonosporaceae</taxon>
        <taxon>Micromonospora</taxon>
    </lineage>
</organism>
<evidence type="ECO:0000313" key="2">
    <source>
        <dbReference type="EMBL" id="MFC4107213.1"/>
    </source>
</evidence>
<dbReference type="RefSeq" id="WP_377545849.1">
    <property type="nucleotide sequence ID" value="NZ_JBHSBN010000008.1"/>
</dbReference>
<dbReference type="InterPro" id="IPR025850">
    <property type="entry name" value="SUKH-3"/>
</dbReference>
<proteinExistence type="predicted"/>
<evidence type="ECO:0000313" key="3">
    <source>
        <dbReference type="Proteomes" id="UP001595868"/>
    </source>
</evidence>
<keyword evidence="3" id="KW-1185">Reference proteome</keyword>
<protein>
    <submittedName>
        <fullName evidence="2">SUKH-3 domain-containing protein</fullName>
    </submittedName>
</protein>
<accession>A0ABV8KM89</accession>
<evidence type="ECO:0000256" key="1">
    <source>
        <dbReference type="SAM" id="MobiDB-lite"/>
    </source>
</evidence>
<gene>
    <name evidence="2" type="ORF">ACFOX0_14925</name>
</gene>
<dbReference type="Proteomes" id="UP001595868">
    <property type="component" value="Unassembled WGS sequence"/>
</dbReference>